<dbReference type="Pfam" id="PF09954">
    <property type="entry name" value="DUF2188"/>
    <property type="match status" value="1"/>
</dbReference>
<accession>A0A3A1R6L9</accession>
<protein>
    <submittedName>
        <fullName evidence="1">DUF2188 domain-containing protein</fullName>
    </submittedName>
</protein>
<keyword evidence="2" id="KW-1185">Reference proteome</keyword>
<sequence>MPWSKNDYPASWKNLSSDVRNKAIEIGNALLRDGYDEGRSIAIATDRAEKYVDGDSGNKTEYHVKSNDDGWGLVKEGSDKAIYKEETKEDLLEKAKPYVNDHDGILVIHKGDGEVEDRLYDN</sequence>
<evidence type="ECO:0000313" key="2">
    <source>
        <dbReference type="Proteomes" id="UP000265801"/>
    </source>
</evidence>
<comment type="caution">
    <text evidence="1">The sequence shown here is derived from an EMBL/GenBank/DDBJ whole genome shotgun (WGS) entry which is preliminary data.</text>
</comment>
<dbReference type="AlphaFoldDB" id="A0A3A1R6L9"/>
<dbReference type="EMBL" id="QXIR01000001">
    <property type="protein sequence ID" value="RIW38841.1"/>
    <property type="molecule type" value="Genomic_DNA"/>
</dbReference>
<dbReference type="OrthoDB" id="8858565at2"/>
<evidence type="ECO:0000313" key="1">
    <source>
        <dbReference type="EMBL" id="RIW38841.1"/>
    </source>
</evidence>
<dbReference type="InterPro" id="IPR018691">
    <property type="entry name" value="DUF2188"/>
</dbReference>
<gene>
    <name evidence="1" type="ORF">D3H55_00340</name>
</gene>
<dbReference type="Proteomes" id="UP000265801">
    <property type="component" value="Unassembled WGS sequence"/>
</dbReference>
<proteinExistence type="predicted"/>
<name>A0A3A1R6L9_9BACI</name>
<dbReference type="RefSeq" id="WP_119544821.1">
    <property type="nucleotide sequence ID" value="NZ_QXIR01000001.1"/>
</dbReference>
<organism evidence="1 2">
    <name type="scientific">Bacillus salacetis</name>
    <dbReference type="NCBI Taxonomy" id="2315464"/>
    <lineage>
        <taxon>Bacteria</taxon>
        <taxon>Bacillati</taxon>
        <taxon>Bacillota</taxon>
        <taxon>Bacilli</taxon>
        <taxon>Bacillales</taxon>
        <taxon>Bacillaceae</taxon>
        <taxon>Bacillus</taxon>
    </lineage>
</organism>
<reference evidence="1 2" key="1">
    <citation type="submission" date="2018-09" db="EMBL/GenBank/DDBJ databases">
        <title>Bacillus saliacetes sp. nov., isolated from Thai shrimp paste (Ka-pi).</title>
        <authorList>
            <person name="Daroonpunt R."/>
            <person name="Tanasupawat S."/>
            <person name="Yiamsombut S."/>
        </authorList>
    </citation>
    <scope>NUCLEOTIDE SEQUENCE [LARGE SCALE GENOMIC DNA]</scope>
    <source>
        <strain evidence="1 2">SKP7-4</strain>
    </source>
</reference>